<evidence type="ECO:0000313" key="2">
    <source>
        <dbReference type="EMBL" id="QDB79127.1"/>
    </source>
</evidence>
<proteinExistence type="predicted"/>
<name>A0ABX5VKZ4_9MICO</name>
<dbReference type="RefSeq" id="WP_139073236.1">
    <property type="nucleotide sequence ID" value="NZ_CP040899.1"/>
</dbReference>
<organism evidence="2 3">
    <name type="scientific">Georgenia wutianyii</name>
    <dbReference type="NCBI Taxonomy" id="2585135"/>
    <lineage>
        <taxon>Bacteria</taxon>
        <taxon>Bacillati</taxon>
        <taxon>Actinomycetota</taxon>
        <taxon>Actinomycetes</taxon>
        <taxon>Micrococcales</taxon>
        <taxon>Bogoriellaceae</taxon>
        <taxon>Georgenia</taxon>
    </lineage>
</organism>
<protein>
    <recommendedName>
        <fullName evidence="1">DUF6760 domain-containing protein</fullName>
    </recommendedName>
</protein>
<dbReference type="InterPro" id="IPR046648">
    <property type="entry name" value="DUF6760"/>
</dbReference>
<evidence type="ECO:0000313" key="3">
    <source>
        <dbReference type="Proteomes" id="UP000313948"/>
    </source>
</evidence>
<evidence type="ECO:0000259" key="1">
    <source>
        <dbReference type="Pfam" id="PF20546"/>
    </source>
</evidence>
<dbReference type="Proteomes" id="UP000313948">
    <property type="component" value="Chromosome"/>
</dbReference>
<feature type="domain" description="DUF6760" evidence="1">
    <location>
        <begin position="4"/>
        <end position="57"/>
    </location>
</feature>
<accession>A0ABX5VKZ4</accession>
<dbReference type="EMBL" id="CP040899">
    <property type="protein sequence ID" value="QDB79127.1"/>
    <property type="molecule type" value="Genomic_DNA"/>
</dbReference>
<gene>
    <name evidence="2" type="ORF">FE251_06885</name>
</gene>
<keyword evidence="3" id="KW-1185">Reference proteome</keyword>
<sequence length="60" mass="7122">MLRYPPEALWQEVAYLAYHLHWPLDDLLDLEHLDRVRLIRAVSALNERAWEAVNESGPIR</sequence>
<dbReference type="Pfam" id="PF20546">
    <property type="entry name" value="DUF6760"/>
    <property type="match status" value="1"/>
</dbReference>
<reference evidence="2 3" key="1">
    <citation type="submission" date="2019-05" db="EMBL/GenBank/DDBJ databases">
        <title>Georgenia *** sp. nov., and Georgenia *** sp. nov., isolated from the intestinal contents of plateau pika (Ochotona curzoniae) in the Qinghai-Tibet plateau of China.</title>
        <authorList>
            <person name="Tian Z."/>
        </authorList>
    </citation>
    <scope>NUCLEOTIDE SEQUENCE [LARGE SCALE GENOMIC DNA]</scope>
    <source>
        <strain evidence="2 3">Z294</strain>
    </source>
</reference>